<keyword evidence="2" id="KW-1185">Reference proteome</keyword>
<accession>A0A915BYN1</accession>
<evidence type="ECO:0000313" key="3">
    <source>
        <dbReference type="WBParaSite" id="PgR069_g040_t02"/>
    </source>
</evidence>
<reference evidence="3" key="1">
    <citation type="submission" date="2022-11" db="UniProtKB">
        <authorList>
            <consortium name="WormBaseParasite"/>
        </authorList>
    </citation>
    <scope>IDENTIFICATION</scope>
</reference>
<feature type="compositionally biased region" description="Polar residues" evidence="1">
    <location>
        <begin position="48"/>
        <end position="60"/>
    </location>
</feature>
<organism evidence="2 3">
    <name type="scientific">Parascaris univalens</name>
    <name type="common">Nematode worm</name>
    <dbReference type="NCBI Taxonomy" id="6257"/>
    <lineage>
        <taxon>Eukaryota</taxon>
        <taxon>Metazoa</taxon>
        <taxon>Ecdysozoa</taxon>
        <taxon>Nematoda</taxon>
        <taxon>Chromadorea</taxon>
        <taxon>Rhabditida</taxon>
        <taxon>Spirurina</taxon>
        <taxon>Ascaridomorpha</taxon>
        <taxon>Ascaridoidea</taxon>
        <taxon>Ascarididae</taxon>
        <taxon>Parascaris</taxon>
    </lineage>
</organism>
<dbReference type="Proteomes" id="UP000887569">
    <property type="component" value="Unplaced"/>
</dbReference>
<sequence length="147" mass="16096">LTLGHFFTIIEEDGQFGVLTGKGKCDCCVSSINRGFLEVPNDSRIKKTASTSNMQETSFSNEKRRTQSHSDLLSSKSPPRPEALPLKAICTQPLPGSQFDTSSKGPSSSKPRVMEIDRKSMDSCPRGSIILCKQCSYVLQHQGILDS</sequence>
<dbReference type="AlphaFoldDB" id="A0A915BYN1"/>
<feature type="region of interest" description="Disordered" evidence="1">
    <location>
        <begin position="44"/>
        <end position="114"/>
    </location>
</feature>
<protein>
    <submittedName>
        <fullName evidence="3">Uncharacterized protein</fullName>
    </submittedName>
</protein>
<dbReference type="WBParaSite" id="PgR069_g040_t02">
    <property type="protein sequence ID" value="PgR069_g040_t02"/>
    <property type="gene ID" value="PgR069_g040"/>
</dbReference>
<evidence type="ECO:0000313" key="2">
    <source>
        <dbReference type="Proteomes" id="UP000887569"/>
    </source>
</evidence>
<proteinExistence type="predicted"/>
<feature type="compositionally biased region" description="Polar residues" evidence="1">
    <location>
        <begin position="94"/>
        <end position="110"/>
    </location>
</feature>
<evidence type="ECO:0000256" key="1">
    <source>
        <dbReference type="SAM" id="MobiDB-lite"/>
    </source>
</evidence>
<name>A0A915BYN1_PARUN</name>